<dbReference type="Proteomes" id="UP000594638">
    <property type="component" value="Unassembled WGS sequence"/>
</dbReference>
<dbReference type="Gramene" id="OE9A025761T1">
    <property type="protein sequence ID" value="OE9A025761C1"/>
    <property type="gene ID" value="OE9A025761"/>
</dbReference>
<sequence length="430" mass="49082">MDISLTNSFTGPKDLLRIVIEHISRVSSRHRDIIDTLIRFHELQRLGFSRDTELIKDSFQDSVSLGQELKVFFTVPKQQILSNLTPTLNPNEEVAAFINFLLLMVEVIIHFEEDSIARVKALFQNLRTELGFLISFLGDTAMHLQPTKTILIDVEDVVNEVGSFLHSFLLTVVVFILISKVKVIYTRMPDLEVRSLFHSDFIHFLEDIPLLTTKLIATIDIKALLNETGSLLDFFIFTKNDQVTETGMLDLPLSDLLAKFETLKTKIKEHCITVSKMPSDTIPKTGVVSLFIVDSVIDDLMDLINNKSDSIVVVNDQIVTLHEELMLLGSSITDIALQHEAEHEELVIRSRDIAYEVEYVINSLPHVWYLSLRLPQLIDKIQLIMMAVKGMKNNIDVARMSIVSKHPHDHVDPQSEDLPFWKTLLWDLTM</sequence>
<dbReference type="AlphaFoldDB" id="A0A8S0S2Z8"/>
<dbReference type="OrthoDB" id="1288760at2759"/>
<reference evidence="1 2" key="1">
    <citation type="submission" date="2019-12" db="EMBL/GenBank/DDBJ databases">
        <authorList>
            <person name="Alioto T."/>
            <person name="Alioto T."/>
            <person name="Gomez Garrido J."/>
        </authorList>
    </citation>
    <scope>NUCLEOTIDE SEQUENCE [LARGE SCALE GENOMIC DNA]</scope>
</reference>
<name>A0A8S0S2Z8_OLEEU</name>
<accession>A0A8S0S2Z8</accession>
<gene>
    <name evidence="1" type="ORF">OLEA9_A025761</name>
</gene>
<keyword evidence="2" id="KW-1185">Reference proteome</keyword>
<comment type="caution">
    <text evidence="1">The sequence shown here is derived from an EMBL/GenBank/DDBJ whole genome shotgun (WGS) entry which is preliminary data.</text>
</comment>
<protein>
    <submittedName>
        <fullName evidence="1">Uncharacterized protein</fullName>
    </submittedName>
</protein>
<evidence type="ECO:0000313" key="2">
    <source>
        <dbReference type="Proteomes" id="UP000594638"/>
    </source>
</evidence>
<evidence type="ECO:0000313" key="1">
    <source>
        <dbReference type="EMBL" id="CAA2985441.1"/>
    </source>
</evidence>
<proteinExistence type="predicted"/>
<organism evidence="1 2">
    <name type="scientific">Olea europaea subsp. europaea</name>
    <dbReference type="NCBI Taxonomy" id="158383"/>
    <lineage>
        <taxon>Eukaryota</taxon>
        <taxon>Viridiplantae</taxon>
        <taxon>Streptophyta</taxon>
        <taxon>Embryophyta</taxon>
        <taxon>Tracheophyta</taxon>
        <taxon>Spermatophyta</taxon>
        <taxon>Magnoliopsida</taxon>
        <taxon>eudicotyledons</taxon>
        <taxon>Gunneridae</taxon>
        <taxon>Pentapetalae</taxon>
        <taxon>asterids</taxon>
        <taxon>lamiids</taxon>
        <taxon>Lamiales</taxon>
        <taxon>Oleaceae</taxon>
        <taxon>Oleeae</taxon>
        <taxon>Olea</taxon>
    </lineage>
</organism>
<dbReference type="EMBL" id="CACTIH010003808">
    <property type="protein sequence ID" value="CAA2985441.1"/>
    <property type="molecule type" value="Genomic_DNA"/>
</dbReference>